<feature type="transmembrane region" description="Helical" evidence="7">
    <location>
        <begin position="288"/>
        <end position="305"/>
    </location>
</feature>
<dbReference type="InterPro" id="IPR011701">
    <property type="entry name" value="MFS"/>
</dbReference>
<dbReference type="PANTHER" id="PTHR23504:SF115">
    <property type="entry name" value="MULTIDRUG RESISTANCE PROTEIN 2"/>
    <property type="match status" value="1"/>
</dbReference>
<dbReference type="InterPro" id="IPR020846">
    <property type="entry name" value="MFS_dom"/>
</dbReference>
<dbReference type="PANTHER" id="PTHR23504">
    <property type="entry name" value="MAJOR FACILITATOR SUPERFAMILY DOMAIN-CONTAINING PROTEIN 10"/>
    <property type="match status" value="1"/>
</dbReference>
<comment type="subcellular location">
    <subcellularLocation>
        <location evidence="1">Cell membrane</location>
        <topology evidence="1">Multi-pass membrane protein</topology>
    </subcellularLocation>
</comment>
<keyword evidence="10" id="KW-1185">Reference proteome</keyword>
<dbReference type="CDD" id="cd17325">
    <property type="entry name" value="MFS_MdtG_SLC18_like"/>
    <property type="match status" value="1"/>
</dbReference>
<evidence type="ECO:0000256" key="4">
    <source>
        <dbReference type="ARBA" id="ARBA00022692"/>
    </source>
</evidence>
<protein>
    <submittedName>
        <fullName evidence="9">DHA1 family multidrug resistance protein-like MFS transporter</fullName>
    </submittedName>
</protein>
<dbReference type="PROSITE" id="PS00216">
    <property type="entry name" value="SUGAR_TRANSPORT_1"/>
    <property type="match status" value="1"/>
</dbReference>
<proteinExistence type="inferred from homology"/>
<organism evidence="9 10">
    <name type="scientific">Paenibacillus tundrae</name>
    <dbReference type="NCBI Taxonomy" id="528187"/>
    <lineage>
        <taxon>Bacteria</taxon>
        <taxon>Bacillati</taxon>
        <taxon>Bacillota</taxon>
        <taxon>Bacilli</taxon>
        <taxon>Bacillales</taxon>
        <taxon>Paenibacillaceae</taxon>
        <taxon>Paenibacillus</taxon>
    </lineage>
</organism>
<sequence length="407" mass="43753">MALLTRNRGALLLLMVNIFLVFTGIGLVVPIMPAYMELLHITGFTVGLLVAAFSFTQFLFSPVAGRWSDALGRKRIIVVGMLIFAVSEFMFGAVNAPVLLFAARMLGGIGAALIFPAVMAYTADITTEEERGRGMGLINAAISTGFIIGPGIGGYLAEFGIRIPFYAAGVAGLLAAIITLAILPESTRSPATNKPDVGAAQAKVKTQSLASQLLRSYQAPYFFSLIIVFVMAFGLANYETVFSLFVYQKFGFTTQDIAFIITFGSIAGAVVQVALIGWLLNRFGEKKVISVCLFFVALFVMLTLFVHTYWLILVVTFIVFLGMDILRPAISTQMSKLAEEQQGFVAGLNSAYTSLGNIAGPIVAGALFDVNINYPYVSASIVLGICFLLSMWVLRGGKQAGQLKAEM</sequence>
<evidence type="ECO:0000313" key="9">
    <source>
        <dbReference type="EMBL" id="MDQ0172799.1"/>
    </source>
</evidence>
<gene>
    <name evidence="9" type="ORF">J2T19_004290</name>
</gene>
<dbReference type="RefSeq" id="WP_307219263.1">
    <property type="nucleotide sequence ID" value="NZ_JAUSTI010000014.1"/>
</dbReference>
<feature type="transmembrane region" description="Helical" evidence="7">
    <location>
        <begin position="163"/>
        <end position="183"/>
    </location>
</feature>
<evidence type="ECO:0000313" key="10">
    <source>
        <dbReference type="Proteomes" id="UP001233836"/>
    </source>
</evidence>
<feature type="transmembrane region" description="Helical" evidence="7">
    <location>
        <begin position="351"/>
        <end position="368"/>
    </location>
</feature>
<feature type="transmembrane region" description="Helical" evidence="7">
    <location>
        <begin position="76"/>
        <end position="94"/>
    </location>
</feature>
<comment type="caution">
    <text evidence="9">The sequence shown here is derived from an EMBL/GenBank/DDBJ whole genome shotgun (WGS) entry which is preliminary data.</text>
</comment>
<dbReference type="InterPro" id="IPR001958">
    <property type="entry name" value="Tet-R_TetA/multi-R_MdtG-like"/>
</dbReference>
<feature type="transmembrane region" description="Helical" evidence="7">
    <location>
        <begin position="258"/>
        <end position="281"/>
    </location>
</feature>
<keyword evidence="5 7" id="KW-1133">Transmembrane helix</keyword>
<dbReference type="InterPro" id="IPR005829">
    <property type="entry name" value="Sugar_transporter_CS"/>
</dbReference>
<accession>A0ABT9WHR7</accession>
<dbReference type="Proteomes" id="UP001233836">
    <property type="component" value="Unassembled WGS sequence"/>
</dbReference>
<feature type="transmembrane region" description="Helical" evidence="7">
    <location>
        <begin position="135"/>
        <end position="157"/>
    </location>
</feature>
<name>A0ABT9WHR7_9BACL</name>
<dbReference type="SUPFAM" id="SSF103473">
    <property type="entry name" value="MFS general substrate transporter"/>
    <property type="match status" value="1"/>
</dbReference>
<feature type="transmembrane region" description="Helical" evidence="7">
    <location>
        <begin position="38"/>
        <end position="64"/>
    </location>
</feature>
<evidence type="ECO:0000256" key="3">
    <source>
        <dbReference type="ARBA" id="ARBA00022448"/>
    </source>
</evidence>
<evidence type="ECO:0000256" key="1">
    <source>
        <dbReference type="ARBA" id="ARBA00004651"/>
    </source>
</evidence>
<evidence type="ECO:0000256" key="6">
    <source>
        <dbReference type="ARBA" id="ARBA00023136"/>
    </source>
</evidence>
<feature type="domain" description="Major facilitator superfamily (MFS) profile" evidence="8">
    <location>
        <begin position="10"/>
        <end position="398"/>
    </location>
</feature>
<reference evidence="9 10" key="1">
    <citation type="submission" date="2023-07" db="EMBL/GenBank/DDBJ databases">
        <title>Sorghum-associated microbial communities from plants grown in Nebraska, USA.</title>
        <authorList>
            <person name="Schachtman D."/>
        </authorList>
    </citation>
    <scope>NUCLEOTIDE SEQUENCE [LARGE SCALE GENOMIC DNA]</scope>
    <source>
        <strain evidence="9 10">DS1314</strain>
    </source>
</reference>
<feature type="transmembrane region" description="Helical" evidence="7">
    <location>
        <begin position="100"/>
        <end position="123"/>
    </location>
</feature>
<evidence type="ECO:0000256" key="7">
    <source>
        <dbReference type="SAM" id="Phobius"/>
    </source>
</evidence>
<dbReference type="EMBL" id="JAUSTI010000014">
    <property type="protein sequence ID" value="MDQ0172799.1"/>
    <property type="molecule type" value="Genomic_DNA"/>
</dbReference>
<keyword evidence="4 7" id="KW-0812">Transmembrane</keyword>
<evidence type="ECO:0000256" key="2">
    <source>
        <dbReference type="ARBA" id="ARBA00007520"/>
    </source>
</evidence>
<evidence type="ECO:0000256" key="5">
    <source>
        <dbReference type="ARBA" id="ARBA00022989"/>
    </source>
</evidence>
<feature type="transmembrane region" description="Helical" evidence="7">
    <location>
        <begin position="374"/>
        <end position="394"/>
    </location>
</feature>
<keyword evidence="3" id="KW-0813">Transport</keyword>
<dbReference type="PROSITE" id="PS50850">
    <property type="entry name" value="MFS"/>
    <property type="match status" value="1"/>
</dbReference>
<feature type="transmembrane region" description="Helical" evidence="7">
    <location>
        <begin position="219"/>
        <end position="238"/>
    </location>
</feature>
<dbReference type="Pfam" id="PF07690">
    <property type="entry name" value="MFS_1"/>
    <property type="match status" value="1"/>
</dbReference>
<feature type="transmembrane region" description="Helical" evidence="7">
    <location>
        <begin position="311"/>
        <end position="330"/>
    </location>
</feature>
<dbReference type="Gene3D" id="1.20.1250.20">
    <property type="entry name" value="MFS general substrate transporter like domains"/>
    <property type="match status" value="1"/>
</dbReference>
<evidence type="ECO:0000259" key="8">
    <source>
        <dbReference type="PROSITE" id="PS50850"/>
    </source>
</evidence>
<dbReference type="PRINTS" id="PR01035">
    <property type="entry name" value="TCRTETA"/>
</dbReference>
<comment type="similarity">
    <text evidence="2">Belongs to the major facilitator superfamily. TCR/Tet family.</text>
</comment>
<keyword evidence="6 7" id="KW-0472">Membrane</keyword>
<dbReference type="InterPro" id="IPR036259">
    <property type="entry name" value="MFS_trans_sf"/>
</dbReference>
<feature type="transmembrane region" description="Helical" evidence="7">
    <location>
        <begin position="12"/>
        <end position="32"/>
    </location>
</feature>